<feature type="region of interest" description="Disordered" evidence="1">
    <location>
        <begin position="281"/>
        <end position="343"/>
    </location>
</feature>
<reference evidence="6" key="1">
    <citation type="submission" date="2020-03" db="EMBL/GenBank/DDBJ databases">
        <title>Draft Genome Sequence of Cylindrodendrum hubeiense.</title>
        <authorList>
            <person name="Buettner E."/>
            <person name="Kellner H."/>
        </authorList>
    </citation>
    <scope>NUCLEOTIDE SEQUENCE</scope>
    <source>
        <strain evidence="6">IHI 201604</strain>
    </source>
</reference>
<feature type="region of interest" description="Disordered" evidence="1">
    <location>
        <begin position="86"/>
        <end position="248"/>
    </location>
</feature>
<feature type="domain" description="DUF7611" evidence="2">
    <location>
        <begin position="531"/>
        <end position="686"/>
    </location>
</feature>
<evidence type="ECO:0000259" key="4">
    <source>
        <dbReference type="Pfam" id="PF24588"/>
    </source>
</evidence>
<dbReference type="InterPro" id="IPR056033">
    <property type="entry name" value="DUF7614"/>
</dbReference>
<feature type="compositionally biased region" description="Polar residues" evidence="1">
    <location>
        <begin position="326"/>
        <end position="343"/>
    </location>
</feature>
<evidence type="ECO:0000259" key="3">
    <source>
        <dbReference type="Pfam" id="PF24587"/>
    </source>
</evidence>
<feature type="compositionally biased region" description="Polar residues" evidence="1">
    <location>
        <begin position="190"/>
        <end position="202"/>
    </location>
</feature>
<dbReference type="AlphaFoldDB" id="A0A9P5GWR7"/>
<evidence type="ECO:0000313" key="7">
    <source>
        <dbReference type="Proteomes" id="UP000722485"/>
    </source>
</evidence>
<dbReference type="OrthoDB" id="4356615at2759"/>
<feature type="region of interest" description="Disordered" evidence="1">
    <location>
        <begin position="349"/>
        <end position="368"/>
    </location>
</feature>
<dbReference type="Pfam" id="PF24586">
    <property type="entry name" value="DUF7611"/>
    <property type="match status" value="1"/>
</dbReference>
<protein>
    <submittedName>
        <fullName evidence="6">Uncharacterized protein</fullName>
    </submittedName>
</protein>
<evidence type="ECO:0000259" key="5">
    <source>
        <dbReference type="Pfam" id="PF24589"/>
    </source>
</evidence>
<comment type="caution">
    <text evidence="6">The sequence shown here is derived from an EMBL/GenBank/DDBJ whole genome shotgun (WGS) entry which is preliminary data.</text>
</comment>
<dbReference type="Pfam" id="PF24589">
    <property type="entry name" value="DUF7614"/>
    <property type="match status" value="1"/>
</dbReference>
<dbReference type="InterPro" id="IPR056032">
    <property type="entry name" value="DUF7613"/>
</dbReference>
<evidence type="ECO:0000313" key="6">
    <source>
        <dbReference type="EMBL" id="KAF7542358.1"/>
    </source>
</evidence>
<dbReference type="Pfam" id="PF24588">
    <property type="entry name" value="DUF7613"/>
    <property type="match status" value="1"/>
</dbReference>
<evidence type="ECO:0000259" key="2">
    <source>
        <dbReference type="Pfam" id="PF24586"/>
    </source>
</evidence>
<dbReference type="InterPro" id="IPR056031">
    <property type="entry name" value="DUF7612"/>
</dbReference>
<dbReference type="Pfam" id="PF24587">
    <property type="entry name" value="DUF7612"/>
    <property type="match status" value="1"/>
</dbReference>
<feature type="domain" description="DUF7612" evidence="3">
    <location>
        <begin position="688"/>
        <end position="820"/>
    </location>
</feature>
<dbReference type="EMBL" id="JAANBB010000454">
    <property type="protein sequence ID" value="KAF7542358.1"/>
    <property type="molecule type" value="Genomic_DNA"/>
</dbReference>
<dbReference type="InterPro" id="IPR056030">
    <property type="entry name" value="DUF7611"/>
</dbReference>
<dbReference type="Proteomes" id="UP000722485">
    <property type="component" value="Unassembled WGS sequence"/>
</dbReference>
<organism evidence="6 7">
    <name type="scientific">Cylindrodendrum hubeiense</name>
    <dbReference type="NCBI Taxonomy" id="595255"/>
    <lineage>
        <taxon>Eukaryota</taxon>
        <taxon>Fungi</taxon>
        <taxon>Dikarya</taxon>
        <taxon>Ascomycota</taxon>
        <taxon>Pezizomycotina</taxon>
        <taxon>Sordariomycetes</taxon>
        <taxon>Hypocreomycetidae</taxon>
        <taxon>Hypocreales</taxon>
        <taxon>Nectriaceae</taxon>
        <taxon>Cylindrodendrum</taxon>
    </lineage>
</organism>
<accession>A0A9P5GWR7</accession>
<sequence>MENEAPAAVQAPDGRSSRRDRLMGKLFGGKVKPTEQQTAANVDAFLHSSSDNLTVTHAPPPIPASLPKLAKLDTTSISRYPQALAVNQQAQQNRPLAPGIRPDPKSSRRSPRPNKKGLFVKFDDSSPDVIGEGGDESEIPVIEISKRKKTRVPKPPPHRQAAYAPGRPPPPPIPADTRPPGVDDFRPKSLSRTQTGFSSIYTPESDEEPNIDPGSKSDELSSAGSGINALSHLQPPGPRFLGAAGKQDENRRSYIEIHSAQMRDAEGRAFAEAARVASATSASSHNWDDPPSAEPISASSPITSRRQAPSPEINMAKPNIEYSPASIHSNTSGYSPTTDTDQLSRQASIASHISRQPSVATPRDPPMMASRSLSVRVTDPGAADEALITFVERTQHLFELFRLHSETIKPLTTCSLKECCRGGLWWFLKGRMGLETAVRDRPNSPQGQMQNDRDRQQAYANLAKGYWLCEEIIPEIAQAQGLPPDAEVIEVSQALVSALRKLAMSMKRNGFLPPEDAFLPQTIDKSIWLEYPHVSQDMIALLSGNWGSGMTAMTNPMSNLRLLDALPVGDNTDNFSYGRMPADVYLMEQGHESQKLYFPCMLSMVRPVKSLSLVFVLASQNGHMQLAIQDNKTIGPVWDDVRWRNETCTLDIRLRRGFVLAVQLVQQDYRMLWNMYDFGNKIQTSLFPRNDENMVFRTTLRSFQYMDADPQSRQFPKEAVSQCDVALFEKQYKESGPAGVRIWHLGFRIAVVTGARTRTLSGVNHVYTPSQPIQFGFFRGDKDAPSLSLKFDSGKSKGRMVLIFSEEKARIKFHSLITGTALDHDEKIYSDVPIKSFTISQSVREPLGMAPFSRMPWKAARVVNDEYGGDQPPTVLADRLKVVLEYQNGNMTDRINVAPGELRVRLEVSNAKIFRVLRQPQKDITVSVSEAQVSKELPRNMSDALQLLRHNQTIRTFEFNNIKDLHDFQFAMTGYEVIFDALAVTFAISRRRMVVPIHKKWEAGYTRIQVVRQEDKQLQLLAFFEDFHHGHCMNFVLKGTDIYESFTRSGKSGIKFIDAKWPLPRLPADKDGDYDDMAFVCLDLPDLPGEHDDISIMFEKESGE</sequence>
<name>A0A9P5GWR7_9HYPO</name>
<evidence type="ECO:0000256" key="1">
    <source>
        <dbReference type="SAM" id="MobiDB-lite"/>
    </source>
</evidence>
<feature type="domain" description="DUF7613" evidence="4">
    <location>
        <begin position="824"/>
        <end position="973"/>
    </location>
</feature>
<feature type="compositionally biased region" description="Polar residues" evidence="1">
    <location>
        <begin position="349"/>
        <end position="359"/>
    </location>
</feature>
<feature type="region of interest" description="Disordered" evidence="1">
    <location>
        <begin position="1"/>
        <end position="20"/>
    </location>
</feature>
<gene>
    <name evidence="6" type="ORF">G7Z17_g11639</name>
</gene>
<proteinExistence type="predicted"/>
<keyword evidence="7" id="KW-1185">Reference proteome</keyword>
<feature type="domain" description="DUF7614" evidence="5">
    <location>
        <begin position="979"/>
        <end position="1102"/>
    </location>
</feature>